<dbReference type="Gene3D" id="3.40.630.30">
    <property type="match status" value="1"/>
</dbReference>
<keyword evidence="3" id="KW-1185">Reference proteome</keyword>
<dbReference type="Proteomes" id="UP000076268">
    <property type="component" value="Unassembled WGS sequence"/>
</dbReference>
<dbReference type="PROSITE" id="PS51186">
    <property type="entry name" value="GNAT"/>
    <property type="match status" value="1"/>
</dbReference>
<gene>
    <name evidence="2" type="ORF">AXX12_16400</name>
</gene>
<proteinExistence type="predicted"/>
<reference evidence="2 3" key="1">
    <citation type="submission" date="2016-02" db="EMBL/GenBank/DDBJ databases">
        <title>Anaerosporomusa subterraneum gen. nov., sp. nov., a spore-forming obligate anaerobe isolated from saprolite.</title>
        <authorList>
            <person name="Choi J.K."/>
            <person name="Shah M."/>
            <person name="Yee N."/>
        </authorList>
    </citation>
    <scope>NUCLEOTIDE SEQUENCE [LARGE SCALE GENOMIC DNA]</scope>
    <source>
        <strain evidence="2 3">RU4</strain>
    </source>
</reference>
<dbReference type="InterPro" id="IPR051531">
    <property type="entry name" value="N-acetyltransferase"/>
</dbReference>
<dbReference type="InterPro" id="IPR000182">
    <property type="entry name" value="GNAT_dom"/>
</dbReference>
<dbReference type="STRING" id="1794912.AXX12_16400"/>
<dbReference type="AlphaFoldDB" id="A0A154BLF3"/>
<dbReference type="InterPro" id="IPR016181">
    <property type="entry name" value="Acyl_CoA_acyltransferase"/>
</dbReference>
<dbReference type="Pfam" id="PF13302">
    <property type="entry name" value="Acetyltransf_3"/>
    <property type="match status" value="1"/>
</dbReference>
<dbReference type="PANTHER" id="PTHR43792:SF1">
    <property type="entry name" value="N-ACETYLTRANSFERASE DOMAIN-CONTAINING PROTEIN"/>
    <property type="match status" value="1"/>
</dbReference>
<dbReference type="RefSeq" id="WP_082816989.1">
    <property type="nucleotide sequence ID" value="NZ_LSGP01000028.1"/>
</dbReference>
<evidence type="ECO:0000313" key="2">
    <source>
        <dbReference type="EMBL" id="KYZ74803.1"/>
    </source>
</evidence>
<dbReference type="EMBL" id="LSGP01000028">
    <property type="protein sequence ID" value="KYZ74803.1"/>
    <property type="molecule type" value="Genomic_DNA"/>
</dbReference>
<evidence type="ECO:0000259" key="1">
    <source>
        <dbReference type="PROSITE" id="PS51186"/>
    </source>
</evidence>
<organism evidence="2 3">
    <name type="scientific">Anaerosporomusa subterranea</name>
    <dbReference type="NCBI Taxonomy" id="1794912"/>
    <lineage>
        <taxon>Bacteria</taxon>
        <taxon>Bacillati</taxon>
        <taxon>Bacillota</taxon>
        <taxon>Negativicutes</taxon>
        <taxon>Acetonemataceae</taxon>
        <taxon>Anaerosporomusa</taxon>
    </lineage>
</organism>
<dbReference type="GO" id="GO:0016747">
    <property type="term" value="F:acyltransferase activity, transferring groups other than amino-acyl groups"/>
    <property type="evidence" value="ECO:0007669"/>
    <property type="project" value="InterPro"/>
</dbReference>
<sequence>MENTSDSVFNKSNNIVLESVDKHIDQLVWFLNHDDCLADALGSNNSVKISKQNFMETNKKWATERCADLFAIVHEKKAIGMISLSHQEIVNHTTRIGYWLGSRYWNKGYASKAFQLILELAKRKGLKHVSSAVREDNMVSRKIWEKYGAQSVLEDDKYSFVIDIEKM</sequence>
<name>A0A154BLF3_ANASB</name>
<protein>
    <recommendedName>
        <fullName evidence="1">N-acetyltransferase domain-containing protein</fullName>
    </recommendedName>
</protein>
<feature type="domain" description="N-acetyltransferase" evidence="1">
    <location>
        <begin position="15"/>
        <end position="165"/>
    </location>
</feature>
<dbReference type="PANTHER" id="PTHR43792">
    <property type="entry name" value="GNAT FAMILY, PUTATIVE (AFU_ORTHOLOGUE AFUA_3G00765)-RELATED-RELATED"/>
    <property type="match status" value="1"/>
</dbReference>
<dbReference type="SUPFAM" id="SSF55729">
    <property type="entry name" value="Acyl-CoA N-acyltransferases (Nat)"/>
    <property type="match status" value="1"/>
</dbReference>
<accession>A0A154BLF3</accession>
<comment type="caution">
    <text evidence="2">The sequence shown here is derived from an EMBL/GenBank/DDBJ whole genome shotgun (WGS) entry which is preliminary data.</text>
</comment>
<evidence type="ECO:0000313" key="3">
    <source>
        <dbReference type="Proteomes" id="UP000076268"/>
    </source>
</evidence>